<organism evidence="2 3">
    <name type="scientific">Pseudoduganella flava</name>
    <dbReference type="NCBI Taxonomy" id="871742"/>
    <lineage>
        <taxon>Bacteria</taxon>
        <taxon>Pseudomonadati</taxon>
        <taxon>Pseudomonadota</taxon>
        <taxon>Betaproteobacteria</taxon>
        <taxon>Burkholderiales</taxon>
        <taxon>Oxalobacteraceae</taxon>
        <taxon>Telluria group</taxon>
        <taxon>Pseudoduganella</taxon>
    </lineage>
</organism>
<protein>
    <submittedName>
        <fullName evidence="1">Chaperone</fullName>
    </submittedName>
    <submittedName>
        <fullName evidence="2">YdaS antitoxin of YdaST toxin-antitoxin system</fullName>
    </submittedName>
</protein>
<dbReference type="RefSeq" id="WP_145881967.1">
    <property type="nucleotide sequence ID" value="NZ_CP046904.1"/>
</dbReference>
<dbReference type="Proteomes" id="UP000437862">
    <property type="component" value="Chromosome"/>
</dbReference>
<dbReference type="SUPFAM" id="SSF47413">
    <property type="entry name" value="lambda repressor-like DNA-binding domains"/>
    <property type="match status" value="1"/>
</dbReference>
<sequence length="73" mass="7891">METGIEKAIRIAGSQTALGNLLGITPQAVQKWAKQGLVPGERCREVETALDGQVTRYELNPAVFGERPEPATQ</sequence>
<reference evidence="2 3" key="1">
    <citation type="journal article" date="2015" name="Stand. Genomic Sci.">
        <title>Genomic Encyclopedia of Bacterial and Archaeal Type Strains, Phase III: the genomes of soil and plant-associated and newly described type strains.</title>
        <authorList>
            <person name="Whitman W.B."/>
            <person name="Woyke T."/>
            <person name="Klenk H.P."/>
            <person name="Zhou Y."/>
            <person name="Lilburn T.G."/>
            <person name="Beck B.J."/>
            <person name="De Vos P."/>
            <person name="Vandamme P."/>
            <person name="Eisen J.A."/>
            <person name="Garrity G."/>
            <person name="Hugenholtz P."/>
            <person name="Kyrpides N.C."/>
        </authorList>
    </citation>
    <scope>NUCLEOTIDE SEQUENCE [LARGE SCALE GENOMIC DNA]</scope>
    <source>
        <strain evidence="2 3">CGMCC 1.10685</strain>
    </source>
</reference>
<dbReference type="Gene3D" id="1.10.260.40">
    <property type="entry name" value="lambda repressor-like DNA-binding domains"/>
    <property type="match status" value="1"/>
</dbReference>
<dbReference type="EMBL" id="VLKW01000018">
    <property type="protein sequence ID" value="TWI41055.1"/>
    <property type="molecule type" value="Genomic_DNA"/>
</dbReference>
<dbReference type="AlphaFoldDB" id="A0A562P9A4"/>
<dbReference type="Proteomes" id="UP000315112">
    <property type="component" value="Unassembled WGS sequence"/>
</dbReference>
<evidence type="ECO:0000313" key="4">
    <source>
        <dbReference type="Proteomes" id="UP000437862"/>
    </source>
</evidence>
<evidence type="ECO:0000313" key="2">
    <source>
        <dbReference type="EMBL" id="TWI41055.1"/>
    </source>
</evidence>
<reference evidence="2" key="2">
    <citation type="submission" date="2019-07" db="EMBL/GenBank/DDBJ databases">
        <authorList>
            <person name="Whitman W."/>
            <person name="Huntemann M."/>
            <person name="Clum A."/>
            <person name="Pillay M."/>
            <person name="Palaniappan K."/>
            <person name="Varghese N."/>
            <person name="Mikhailova N."/>
            <person name="Stamatis D."/>
            <person name="Reddy T."/>
            <person name="Daum C."/>
            <person name="Shapiro N."/>
            <person name="Ivanova N."/>
            <person name="Kyrpides N."/>
            <person name="Woyke T."/>
        </authorList>
    </citation>
    <scope>NUCLEOTIDE SEQUENCE</scope>
    <source>
        <strain evidence="2">CGMCC 1.10685</strain>
    </source>
</reference>
<proteinExistence type="predicted"/>
<dbReference type="EMBL" id="CP046904">
    <property type="protein sequence ID" value="QGZ42694.1"/>
    <property type="molecule type" value="Genomic_DNA"/>
</dbReference>
<evidence type="ECO:0000313" key="1">
    <source>
        <dbReference type="EMBL" id="QGZ42694.1"/>
    </source>
</evidence>
<accession>A0A562P9A4</accession>
<dbReference type="GO" id="GO:0003677">
    <property type="term" value="F:DNA binding"/>
    <property type="evidence" value="ECO:0007669"/>
    <property type="project" value="InterPro"/>
</dbReference>
<dbReference type="InterPro" id="IPR031856">
    <property type="entry name" value="YdaS_toxin-like"/>
</dbReference>
<evidence type="ECO:0000313" key="3">
    <source>
        <dbReference type="Proteomes" id="UP000315112"/>
    </source>
</evidence>
<dbReference type="InterPro" id="IPR010982">
    <property type="entry name" value="Lambda_DNA-bd_dom_sf"/>
</dbReference>
<keyword evidence="4" id="KW-1185">Reference proteome</keyword>
<reference evidence="1 4" key="3">
    <citation type="submission" date="2019-12" db="EMBL/GenBank/DDBJ databases">
        <title>Draft Genome Sequences of Six Type Strains of the Genus Massilia.</title>
        <authorList>
            <person name="Miess H."/>
            <person name="Frediansyah A."/>
            <person name="Goeker M."/>
            <person name="Gross H."/>
        </authorList>
    </citation>
    <scope>NUCLEOTIDE SEQUENCE [LARGE SCALE GENOMIC DNA]</scope>
    <source>
        <strain evidence="1 4">DSM 26639</strain>
    </source>
</reference>
<name>A0A562P9A4_9BURK</name>
<dbReference type="Pfam" id="PF15943">
    <property type="entry name" value="YdaS_toxin"/>
    <property type="match status" value="1"/>
</dbReference>
<gene>
    <name evidence="1" type="ORF">GO485_29115</name>
    <name evidence="2" type="ORF">IP92_05776</name>
</gene>
<dbReference type="OrthoDB" id="6446140at2"/>